<feature type="repeat" description="TPR" evidence="1">
    <location>
        <begin position="67"/>
        <end position="100"/>
    </location>
</feature>
<dbReference type="GO" id="GO:0051879">
    <property type="term" value="F:Hsp90 protein binding"/>
    <property type="evidence" value="ECO:0007669"/>
    <property type="project" value="TreeGrafter"/>
</dbReference>
<dbReference type="PROSITE" id="PS50005">
    <property type="entry name" value="TPR"/>
    <property type="match status" value="1"/>
</dbReference>
<keyword evidence="3" id="KW-1185">Reference proteome</keyword>
<evidence type="ECO:0000256" key="1">
    <source>
        <dbReference type="PROSITE-ProRule" id="PRU00339"/>
    </source>
</evidence>
<dbReference type="GeneID" id="37273218"/>
<gene>
    <name evidence="2" type="ORF">FA09DRAFT_45809</name>
</gene>
<dbReference type="PANTHER" id="PTHR46035">
    <property type="entry name" value="TETRATRICOPEPTIDE REPEAT PROTEIN 4"/>
    <property type="match status" value="1"/>
</dbReference>
<dbReference type="OrthoDB" id="1724687at2759"/>
<proteinExistence type="predicted"/>
<evidence type="ECO:0000313" key="2">
    <source>
        <dbReference type="EMBL" id="PWN97747.1"/>
    </source>
</evidence>
<dbReference type="EMBL" id="KZ819294">
    <property type="protein sequence ID" value="PWN97747.1"/>
    <property type="molecule type" value="Genomic_DNA"/>
</dbReference>
<dbReference type="GO" id="GO:0030544">
    <property type="term" value="F:Hsp70 protein binding"/>
    <property type="evidence" value="ECO:0007669"/>
    <property type="project" value="TreeGrafter"/>
</dbReference>
<name>A0A316Z7I7_9BASI</name>
<dbReference type="Gene3D" id="1.25.40.10">
    <property type="entry name" value="Tetratricopeptide repeat domain"/>
    <property type="match status" value="1"/>
</dbReference>
<sequence length="179" mass="19378">MTTPVAAASAPAPGRSVEEQLRSFDSLPLFMKDLPAEGAAPEEGDAANTALEALQSLAHDGTPDEVAQNFKAQGNEYFAGKRYREAAKFYSQALDANPENAMLREACLGNRAACNMELRASCSSSCWRDTLTPRCRELRPGAARHVRRAGAQPQEHESILPRLAGPLCARQARRGARLL</sequence>
<dbReference type="SUPFAM" id="SSF48452">
    <property type="entry name" value="TPR-like"/>
    <property type="match status" value="1"/>
</dbReference>
<protein>
    <submittedName>
        <fullName evidence="2">Uncharacterized protein</fullName>
    </submittedName>
</protein>
<dbReference type="RefSeq" id="XP_025598026.1">
    <property type="nucleotide sequence ID" value="XM_025745674.1"/>
</dbReference>
<keyword evidence="1" id="KW-0802">TPR repeat</keyword>
<dbReference type="GO" id="GO:0006457">
    <property type="term" value="P:protein folding"/>
    <property type="evidence" value="ECO:0007669"/>
    <property type="project" value="TreeGrafter"/>
</dbReference>
<dbReference type="InterPro" id="IPR011990">
    <property type="entry name" value="TPR-like_helical_dom_sf"/>
</dbReference>
<organism evidence="2 3">
    <name type="scientific">Tilletiopsis washingtonensis</name>
    <dbReference type="NCBI Taxonomy" id="58919"/>
    <lineage>
        <taxon>Eukaryota</taxon>
        <taxon>Fungi</taxon>
        <taxon>Dikarya</taxon>
        <taxon>Basidiomycota</taxon>
        <taxon>Ustilaginomycotina</taxon>
        <taxon>Exobasidiomycetes</taxon>
        <taxon>Entylomatales</taxon>
        <taxon>Entylomatales incertae sedis</taxon>
        <taxon>Tilletiopsis</taxon>
    </lineage>
</organism>
<reference evidence="2 3" key="1">
    <citation type="journal article" date="2018" name="Mol. Biol. Evol.">
        <title>Broad Genomic Sampling Reveals a Smut Pathogenic Ancestry of the Fungal Clade Ustilaginomycotina.</title>
        <authorList>
            <person name="Kijpornyongpan T."/>
            <person name="Mondo S.J."/>
            <person name="Barry K."/>
            <person name="Sandor L."/>
            <person name="Lee J."/>
            <person name="Lipzen A."/>
            <person name="Pangilinan J."/>
            <person name="LaButti K."/>
            <person name="Hainaut M."/>
            <person name="Henrissat B."/>
            <person name="Grigoriev I.V."/>
            <person name="Spatafora J.W."/>
            <person name="Aime M.C."/>
        </authorList>
    </citation>
    <scope>NUCLEOTIDE SEQUENCE [LARGE SCALE GENOMIC DNA]</scope>
    <source>
        <strain evidence="2 3">MCA 4186</strain>
    </source>
</reference>
<accession>A0A316Z7I7</accession>
<dbReference type="InterPro" id="IPR019734">
    <property type="entry name" value="TPR_rpt"/>
</dbReference>
<dbReference type="STRING" id="58919.A0A316Z7I7"/>
<evidence type="ECO:0000313" key="3">
    <source>
        <dbReference type="Proteomes" id="UP000245946"/>
    </source>
</evidence>
<dbReference type="PANTHER" id="PTHR46035:SF1">
    <property type="entry name" value="TETRATRICOPEPTIDE REPEAT PROTEIN 4"/>
    <property type="match status" value="1"/>
</dbReference>
<dbReference type="AlphaFoldDB" id="A0A316Z7I7"/>
<dbReference type="Proteomes" id="UP000245946">
    <property type="component" value="Unassembled WGS sequence"/>
</dbReference>
<dbReference type="GO" id="GO:0005634">
    <property type="term" value="C:nucleus"/>
    <property type="evidence" value="ECO:0007669"/>
    <property type="project" value="TreeGrafter"/>
</dbReference>
<dbReference type="GO" id="GO:0005829">
    <property type="term" value="C:cytosol"/>
    <property type="evidence" value="ECO:0007669"/>
    <property type="project" value="TreeGrafter"/>
</dbReference>